<evidence type="ECO:0000313" key="11">
    <source>
        <dbReference type="Proteomes" id="UP000594638"/>
    </source>
</evidence>
<comment type="caution">
    <text evidence="10">The sequence shown here is derived from an EMBL/GenBank/DDBJ whole genome shotgun (WGS) entry which is preliminary data.</text>
</comment>
<keyword evidence="7" id="KW-0788">Thiol protease</keyword>
<gene>
    <name evidence="10" type="ORF">OLEA9_A053410</name>
</gene>
<evidence type="ECO:0000256" key="6">
    <source>
        <dbReference type="ARBA" id="ARBA00022801"/>
    </source>
</evidence>
<dbReference type="InterPro" id="IPR038765">
    <property type="entry name" value="Papain-like_cys_pep_sf"/>
</dbReference>
<evidence type="ECO:0000256" key="2">
    <source>
        <dbReference type="ARBA" id="ARBA00009085"/>
    </source>
</evidence>
<dbReference type="EMBL" id="CACTIH010005442">
    <property type="protein sequence ID" value="CAA2992864.1"/>
    <property type="molecule type" value="Genomic_DNA"/>
</dbReference>
<dbReference type="Gramene" id="OE9A053410T1">
    <property type="protein sequence ID" value="OE9A053410C1"/>
    <property type="gene ID" value="OE9A053410"/>
</dbReference>
<comment type="catalytic activity">
    <reaction evidence="1">
        <text>Thiol-dependent hydrolysis of ester, thioester, amide, peptide and isopeptide bonds formed by the C-terminal Gly of ubiquitin (a 76-residue protein attached to proteins as an intracellular targeting signal).</text>
        <dbReference type="EC" id="3.4.19.12"/>
    </reaction>
</comment>
<dbReference type="InterPro" id="IPR028889">
    <property type="entry name" value="USP"/>
</dbReference>
<evidence type="ECO:0000256" key="3">
    <source>
        <dbReference type="ARBA" id="ARBA00012759"/>
    </source>
</evidence>
<dbReference type="GO" id="GO:0016579">
    <property type="term" value="P:protein deubiquitination"/>
    <property type="evidence" value="ECO:0007669"/>
    <property type="project" value="InterPro"/>
</dbReference>
<feature type="domain" description="USP" evidence="9">
    <location>
        <begin position="1"/>
        <end position="506"/>
    </location>
</feature>
<reference evidence="10 11" key="1">
    <citation type="submission" date="2019-12" db="EMBL/GenBank/DDBJ databases">
        <authorList>
            <person name="Alioto T."/>
            <person name="Alioto T."/>
            <person name="Gomez Garrido J."/>
        </authorList>
    </citation>
    <scope>NUCLEOTIDE SEQUENCE [LARGE SCALE GENOMIC DNA]</scope>
</reference>
<feature type="region of interest" description="Disordered" evidence="8">
    <location>
        <begin position="253"/>
        <end position="278"/>
    </location>
</feature>
<protein>
    <recommendedName>
        <fullName evidence="3">ubiquitinyl hydrolase 1</fullName>
        <ecNumber evidence="3">3.4.19.12</ecNumber>
    </recommendedName>
</protein>
<dbReference type="OrthoDB" id="292964at2759"/>
<dbReference type="PROSITE" id="PS00973">
    <property type="entry name" value="USP_2"/>
    <property type="match status" value="1"/>
</dbReference>
<name>A0A8S0SMT8_OLEEU</name>
<dbReference type="GO" id="GO:0006508">
    <property type="term" value="P:proteolysis"/>
    <property type="evidence" value="ECO:0007669"/>
    <property type="project" value="UniProtKB-KW"/>
</dbReference>
<dbReference type="InterPro" id="IPR050185">
    <property type="entry name" value="Ub_carboxyl-term_hydrolase"/>
</dbReference>
<comment type="similarity">
    <text evidence="2">Belongs to the peptidase C19 family.</text>
</comment>
<dbReference type="AlphaFoldDB" id="A0A8S0SMT8"/>
<keyword evidence="5" id="KW-0833">Ubl conjugation pathway</keyword>
<organism evidence="10 11">
    <name type="scientific">Olea europaea subsp. europaea</name>
    <dbReference type="NCBI Taxonomy" id="158383"/>
    <lineage>
        <taxon>Eukaryota</taxon>
        <taxon>Viridiplantae</taxon>
        <taxon>Streptophyta</taxon>
        <taxon>Embryophyta</taxon>
        <taxon>Tracheophyta</taxon>
        <taxon>Spermatophyta</taxon>
        <taxon>Magnoliopsida</taxon>
        <taxon>eudicotyledons</taxon>
        <taxon>Gunneridae</taxon>
        <taxon>Pentapetalae</taxon>
        <taxon>asterids</taxon>
        <taxon>lamiids</taxon>
        <taxon>Lamiales</taxon>
        <taxon>Oleaceae</taxon>
        <taxon>Oleeae</taxon>
        <taxon>Olea</taxon>
    </lineage>
</organism>
<dbReference type="EC" id="3.4.19.12" evidence="3"/>
<dbReference type="GO" id="GO:0004843">
    <property type="term" value="F:cysteine-type deubiquitinase activity"/>
    <property type="evidence" value="ECO:0007669"/>
    <property type="project" value="UniProtKB-EC"/>
</dbReference>
<dbReference type="PANTHER" id="PTHR21646">
    <property type="entry name" value="UBIQUITIN CARBOXYL-TERMINAL HYDROLASE"/>
    <property type="match status" value="1"/>
</dbReference>
<keyword evidence="11" id="KW-1185">Reference proteome</keyword>
<dbReference type="PANTHER" id="PTHR21646:SF24">
    <property type="entry name" value="UBIQUITIN CARBOXYL-TERMINAL HYDROLASE"/>
    <property type="match status" value="1"/>
</dbReference>
<dbReference type="SUPFAM" id="SSF54001">
    <property type="entry name" value="Cysteine proteinases"/>
    <property type="match status" value="1"/>
</dbReference>
<sequence length="506" mass="57242">MSDVYPLQLRLSVLRETNSLAVKISKKLRLWDFSGQTTLCLLNDKNKFLKETQKQLEQDKLLAFLLNELHEDLNCVRCKSYVEAKASDGRPDEEVADEYWRNHLARNDSIIVDGQYRSTLVCPHCRNVYVTFDPFMYLSLPLPSTSTGTMTLTVVKVDGSIQPSPFTVNVPKNGKIQDLLQALSKACTLGVDEALLLAEVNYSNCTNMINVLLAFRVVSVVSDNDQLVAYRLPKHIEEAPLIVFMHQRMEDAENTTIDSTENRDSAENSASDSTEHCDSAENAVTEVMMEVKNSASPSGSPEKVEAEELCAQSDTELQFYLTDEKGIVRNSKIAMDELVKSTLMPDRLNVLVCWSGKTVEQYNRQPLSLLPEVFKSGFFTKRTQDSASLYKCLEEFLKEEPLGPEDMWYCPVCKGHSQTSKKLDLWRLPKILVIHLKRFSYNRFLKNKLEAFVDFPIHDLDMSTYVARKDGQSSDHYLLYATSNHYGSMGGGHYTAFVHVSVASSE</sequence>
<dbReference type="PROSITE" id="PS50235">
    <property type="entry name" value="USP_3"/>
    <property type="match status" value="1"/>
</dbReference>
<dbReference type="InterPro" id="IPR001394">
    <property type="entry name" value="Peptidase_C19_UCH"/>
</dbReference>
<dbReference type="Gene3D" id="3.90.70.10">
    <property type="entry name" value="Cysteine proteinases"/>
    <property type="match status" value="2"/>
</dbReference>
<evidence type="ECO:0000313" key="10">
    <source>
        <dbReference type="EMBL" id="CAA2992864.1"/>
    </source>
</evidence>
<accession>A0A8S0SMT8</accession>
<proteinExistence type="inferred from homology"/>
<dbReference type="Proteomes" id="UP000594638">
    <property type="component" value="Unassembled WGS sequence"/>
</dbReference>
<evidence type="ECO:0000256" key="5">
    <source>
        <dbReference type="ARBA" id="ARBA00022786"/>
    </source>
</evidence>
<evidence type="ECO:0000256" key="4">
    <source>
        <dbReference type="ARBA" id="ARBA00022670"/>
    </source>
</evidence>
<evidence type="ECO:0000259" key="9">
    <source>
        <dbReference type="PROSITE" id="PS50235"/>
    </source>
</evidence>
<keyword evidence="6 10" id="KW-0378">Hydrolase</keyword>
<evidence type="ECO:0000256" key="8">
    <source>
        <dbReference type="SAM" id="MobiDB-lite"/>
    </source>
</evidence>
<dbReference type="InterPro" id="IPR018200">
    <property type="entry name" value="USP_CS"/>
</dbReference>
<evidence type="ECO:0000256" key="1">
    <source>
        <dbReference type="ARBA" id="ARBA00000707"/>
    </source>
</evidence>
<evidence type="ECO:0000256" key="7">
    <source>
        <dbReference type="ARBA" id="ARBA00022807"/>
    </source>
</evidence>
<keyword evidence="4" id="KW-0645">Protease</keyword>
<dbReference type="Pfam" id="PF00443">
    <property type="entry name" value="UCH"/>
    <property type="match status" value="1"/>
</dbReference>